<dbReference type="OrthoDB" id="748178at2759"/>
<dbReference type="InterPro" id="IPR046831">
    <property type="entry name" value="Calmodulin_bind_N"/>
</dbReference>
<dbReference type="PANTHER" id="PTHR31713:SF43">
    <property type="entry name" value="CALMODULIN-BINDING PROTEIN 60 G"/>
    <property type="match status" value="1"/>
</dbReference>
<proteinExistence type="inferred from homology"/>
<comment type="caution">
    <text evidence="12">The sequence shown here is derived from an EMBL/GenBank/DDBJ whole genome shotgun (WGS) entry which is preliminary data.</text>
</comment>
<keyword evidence="13" id="KW-1185">Reference proteome</keyword>
<accession>A0A835B1G4</accession>
<evidence type="ECO:0000313" key="13">
    <source>
        <dbReference type="Proteomes" id="UP000636709"/>
    </source>
</evidence>
<keyword evidence="3" id="KW-0805">Transcription regulation</keyword>
<feature type="region of interest" description="Disordered" evidence="8">
    <location>
        <begin position="149"/>
        <end position="182"/>
    </location>
</feature>
<evidence type="ECO:0000256" key="6">
    <source>
        <dbReference type="ARBA" id="ARBA00023163"/>
    </source>
</evidence>
<dbReference type="GO" id="GO:0005516">
    <property type="term" value="F:calmodulin binding"/>
    <property type="evidence" value="ECO:0007669"/>
    <property type="project" value="InterPro"/>
</dbReference>
<comment type="subcellular location">
    <subcellularLocation>
        <location evidence="1">Nucleus</location>
    </subcellularLocation>
</comment>
<keyword evidence="6" id="KW-0804">Transcription</keyword>
<dbReference type="InterPro" id="IPR012416">
    <property type="entry name" value="CBP60"/>
</dbReference>
<evidence type="ECO:0000313" key="12">
    <source>
        <dbReference type="EMBL" id="KAF8683865.1"/>
    </source>
</evidence>
<feature type="domain" description="Calmodulin binding protein central" evidence="10">
    <location>
        <begin position="466"/>
        <end position="521"/>
    </location>
</feature>
<dbReference type="InterPro" id="IPR046829">
    <property type="entry name" value="Calmod_bind_C"/>
</dbReference>
<feature type="region of interest" description="Disordered" evidence="8">
    <location>
        <begin position="49"/>
        <end position="73"/>
    </location>
</feature>
<dbReference type="GO" id="GO:0043565">
    <property type="term" value="F:sequence-specific DNA binding"/>
    <property type="evidence" value="ECO:0007669"/>
    <property type="project" value="TreeGrafter"/>
</dbReference>
<feature type="domain" description="Calmodulin binding protein-like N-terminal" evidence="9">
    <location>
        <begin position="326"/>
        <end position="462"/>
    </location>
</feature>
<dbReference type="InterPro" id="IPR046830">
    <property type="entry name" value="Calmod_bind_M"/>
</dbReference>
<feature type="compositionally biased region" description="Basic residues" evidence="8">
    <location>
        <begin position="158"/>
        <end position="169"/>
    </location>
</feature>
<dbReference type="EMBL" id="JACEFO010002102">
    <property type="protein sequence ID" value="KAF8683865.1"/>
    <property type="molecule type" value="Genomic_DNA"/>
</dbReference>
<keyword evidence="4" id="KW-0238">DNA-binding</keyword>
<feature type="compositionally biased region" description="Polar residues" evidence="8">
    <location>
        <begin position="170"/>
        <end position="179"/>
    </location>
</feature>
<evidence type="ECO:0008006" key="14">
    <source>
        <dbReference type="Google" id="ProtNLM"/>
    </source>
</evidence>
<protein>
    <recommendedName>
        <fullName evidence="14">Calmodulin-binding protein</fullName>
    </recommendedName>
</protein>
<evidence type="ECO:0000256" key="7">
    <source>
        <dbReference type="ARBA" id="ARBA00023242"/>
    </source>
</evidence>
<dbReference type="AlphaFoldDB" id="A0A835B1G4"/>
<dbReference type="Proteomes" id="UP000636709">
    <property type="component" value="Unassembled WGS sequence"/>
</dbReference>
<evidence type="ECO:0000256" key="3">
    <source>
        <dbReference type="ARBA" id="ARBA00023015"/>
    </source>
</evidence>
<evidence type="ECO:0000256" key="4">
    <source>
        <dbReference type="ARBA" id="ARBA00023125"/>
    </source>
</evidence>
<dbReference type="GO" id="GO:0005634">
    <property type="term" value="C:nucleus"/>
    <property type="evidence" value="ECO:0007669"/>
    <property type="project" value="UniProtKB-SubCell"/>
</dbReference>
<evidence type="ECO:0000256" key="2">
    <source>
        <dbReference type="ARBA" id="ARBA00007214"/>
    </source>
</evidence>
<dbReference type="PANTHER" id="PTHR31713">
    <property type="entry name" value="OS02G0177800 PROTEIN"/>
    <property type="match status" value="1"/>
</dbReference>
<dbReference type="Pfam" id="PF20451">
    <property type="entry name" value="Calmod_bind_M"/>
    <property type="match status" value="1"/>
</dbReference>
<sequence length="770" mass="83672">MNSTQRRGGERAGGAESLARFVPLCAPFLPPLRASTSPSKSEKLSFVPIFHPGQKPTRRGASAHGRSAPSMATHEPPLQLCFLEASPIQPRTTTPLRPASRCARAPSPSAHSIPILLRTAMHALAPRSIRPRLAAFAAFGPDKIRRPFCRRTSALKERRSRGGGRKSRKPSTPLSSPNLGISRDSVIGARAGEEGCFMVFCRPGSVSVTRPTPTHTRGRSFHAASSAFPRAIYSRRGHCQGFKLTVQAAATGGVASWSRGVFVAMDLKRALDVEEEVVDGDEEELATCPDAKRRRTFLNSSMQEAIGAQYMQRHLPKLEPFFRRVTLFTGNRVEAESKQPLRIVLTDAATNQTVTSGPLSSMKVELLVLDGDFNADERLEHTEKEFSESVVFEREGKRPLLSGEVIIVLEKGVASIRDISFTDNSSWIRSRKFRLGARMSRASSIEERVQEAVSNPFLVKDHRGEADDVWRLEKIGKDGVFHKKLADFGIHTVQDFLRNLVMDQYGLRSMWESTVEHARECVLDDKLYSYCSGHGIVLLFNCIHEVVGVIVGANCFTLSALTPTQKALVGKLQQDAYKFPDRIAEFKVQQQPPQDAAADDQHPPASAAVHHAPALVPPASAQAAAVLGLPHLPAAHDGGGLMLSPLLLQQQQQQTISGEAALEDVLQSAGAAAATQQLVGGEPWFVPSFVGAGVGGFDARDPFDVQFSGSQPCGLLLSSTGARFSRARLFSLGTPRAPPSVRPPFRLDMHAVMSRLVRRQGTGGRSGPSV</sequence>
<evidence type="ECO:0000259" key="10">
    <source>
        <dbReference type="Pfam" id="PF20451"/>
    </source>
</evidence>
<dbReference type="GO" id="GO:0080142">
    <property type="term" value="P:regulation of salicylic acid biosynthetic process"/>
    <property type="evidence" value="ECO:0007669"/>
    <property type="project" value="TreeGrafter"/>
</dbReference>
<dbReference type="Pfam" id="PF07887">
    <property type="entry name" value="Calmodulin_bind"/>
    <property type="match status" value="1"/>
</dbReference>
<organism evidence="12 13">
    <name type="scientific">Digitaria exilis</name>
    <dbReference type="NCBI Taxonomy" id="1010633"/>
    <lineage>
        <taxon>Eukaryota</taxon>
        <taxon>Viridiplantae</taxon>
        <taxon>Streptophyta</taxon>
        <taxon>Embryophyta</taxon>
        <taxon>Tracheophyta</taxon>
        <taxon>Spermatophyta</taxon>
        <taxon>Magnoliopsida</taxon>
        <taxon>Liliopsida</taxon>
        <taxon>Poales</taxon>
        <taxon>Poaceae</taxon>
        <taxon>PACMAD clade</taxon>
        <taxon>Panicoideae</taxon>
        <taxon>Panicodae</taxon>
        <taxon>Paniceae</taxon>
        <taxon>Anthephorinae</taxon>
        <taxon>Digitaria</taxon>
    </lineage>
</organism>
<feature type="region of interest" description="Disordered" evidence="8">
    <location>
        <begin position="589"/>
        <end position="608"/>
    </location>
</feature>
<evidence type="ECO:0000259" key="9">
    <source>
        <dbReference type="Pfam" id="PF07887"/>
    </source>
</evidence>
<evidence type="ECO:0000256" key="5">
    <source>
        <dbReference type="ARBA" id="ARBA00023159"/>
    </source>
</evidence>
<evidence type="ECO:0000256" key="1">
    <source>
        <dbReference type="ARBA" id="ARBA00004123"/>
    </source>
</evidence>
<dbReference type="Pfam" id="PF20452">
    <property type="entry name" value="Calmod_bind_C"/>
    <property type="match status" value="1"/>
</dbReference>
<reference evidence="12" key="1">
    <citation type="submission" date="2020-07" db="EMBL/GenBank/DDBJ databases">
        <title>Genome sequence and genetic diversity analysis of an under-domesticated orphan crop, white fonio (Digitaria exilis).</title>
        <authorList>
            <person name="Bennetzen J.L."/>
            <person name="Chen S."/>
            <person name="Ma X."/>
            <person name="Wang X."/>
            <person name="Yssel A.E.J."/>
            <person name="Chaluvadi S.R."/>
            <person name="Johnson M."/>
            <person name="Gangashetty P."/>
            <person name="Hamidou F."/>
            <person name="Sanogo M.D."/>
            <person name="Zwaenepoel A."/>
            <person name="Wallace J."/>
            <person name="Van De Peer Y."/>
            <person name="Van Deynze A."/>
        </authorList>
    </citation>
    <scope>NUCLEOTIDE SEQUENCE</scope>
    <source>
        <tissue evidence="12">Leaves</tissue>
    </source>
</reference>
<evidence type="ECO:0000256" key="8">
    <source>
        <dbReference type="SAM" id="MobiDB-lite"/>
    </source>
</evidence>
<comment type="similarity">
    <text evidence="2">Belongs to the plant ACBP60 protein family.</text>
</comment>
<dbReference type="GO" id="GO:0003700">
    <property type="term" value="F:DNA-binding transcription factor activity"/>
    <property type="evidence" value="ECO:0007669"/>
    <property type="project" value="TreeGrafter"/>
</dbReference>
<name>A0A835B1G4_9POAL</name>
<keyword evidence="7" id="KW-0539">Nucleus</keyword>
<keyword evidence="5" id="KW-0010">Activator</keyword>
<gene>
    <name evidence="12" type="ORF">HU200_044805</name>
</gene>
<evidence type="ECO:0000259" key="11">
    <source>
        <dbReference type="Pfam" id="PF20452"/>
    </source>
</evidence>
<feature type="domain" description="Calmodulin binding protein C-terminal" evidence="11">
    <location>
        <begin position="526"/>
        <end position="586"/>
    </location>
</feature>